<dbReference type="GO" id="GO:0003333">
    <property type="term" value="P:amino acid transmembrane transport"/>
    <property type="evidence" value="ECO:0007669"/>
    <property type="project" value="InterPro"/>
</dbReference>
<dbReference type="RefSeq" id="WP_155035580.1">
    <property type="nucleotide sequence ID" value="NZ_JBHTIG010000003.1"/>
</dbReference>
<feature type="transmembrane region" description="Helical" evidence="9">
    <location>
        <begin position="179"/>
        <end position="203"/>
    </location>
</feature>
<feature type="transmembrane region" description="Helical" evidence="9">
    <location>
        <begin position="333"/>
        <end position="355"/>
    </location>
</feature>
<proteinExistence type="predicted"/>
<evidence type="ECO:0000256" key="9">
    <source>
        <dbReference type="SAM" id="Phobius"/>
    </source>
</evidence>
<feature type="transmembrane region" description="Helical" evidence="9">
    <location>
        <begin position="305"/>
        <end position="327"/>
    </location>
</feature>
<dbReference type="OrthoDB" id="18749at2"/>
<evidence type="ECO:0000256" key="8">
    <source>
        <dbReference type="ARBA" id="ARBA00023136"/>
    </source>
</evidence>
<dbReference type="GO" id="GO:0005886">
    <property type="term" value="C:plasma membrane"/>
    <property type="evidence" value="ECO:0007669"/>
    <property type="project" value="UniProtKB-SubCell"/>
</dbReference>
<feature type="transmembrane region" description="Helical" evidence="9">
    <location>
        <begin position="215"/>
        <end position="231"/>
    </location>
</feature>
<dbReference type="Proteomes" id="UP000488936">
    <property type="component" value="Unassembled WGS sequence"/>
</dbReference>
<keyword evidence="8 9" id="KW-0472">Membrane</keyword>
<evidence type="ECO:0000256" key="5">
    <source>
        <dbReference type="ARBA" id="ARBA00022692"/>
    </source>
</evidence>
<dbReference type="InterPro" id="IPR018227">
    <property type="entry name" value="Amino_acid_transport_2"/>
</dbReference>
<dbReference type="PRINTS" id="PR00166">
    <property type="entry name" value="AROAAPRMEASE"/>
</dbReference>
<comment type="subcellular location">
    <subcellularLocation>
        <location evidence="1">Cell inner membrane</location>
        <topology evidence="1">Multi-pass membrane protein</topology>
    </subcellularLocation>
</comment>
<comment type="caution">
    <text evidence="10">The sequence shown here is derived from an EMBL/GenBank/DDBJ whole genome shotgun (WGS) entry which is preliminary data.</text>
</comment>
<evidence type="ECO:0000256" key="7">
    <source>
        <dbReference type="ARBA" id="ARBA00022989"/>
    </source>
</evidence>
<feature type="transmembrane region" description="Helical" evidence="9">
    <location>
        <begin position="7"/>
        <end position="26"/>
    </location>
</feature>
<keyword evidence="11" id="KW-1185">Reference proteome</keyword>
<evidence type="ECO:0000256" key="3">
    <source>
        <dbReference type="ARBA" id="ARBA00022475"/>
    </source>
</evidence>
<evidence type="ECO:0000256" key="1">
    <source>
        <dbReference type="ARBA" id="ARBA00004429"/>
    </source>
</evidence>
<keyword evidence="3" id="KW-1003">Cell membrane</keyword>
<dbReference type="PANTHER" id="PTHR46997">
    <property type="entry name" value="LOW AFFINITY TRYPTOPHAN PERMEASE-RELATED"/>
    <property type="match status" value="1"/>
</dbReference>
<reference evidence="10 11" key="1">
    <citation type="journal article" date="2006" name="Int. J. Syst. Evol. Microbiol.">
        <title>Myroides pelagicus sp. nov., isolated from seawater in Thailand.</title>
        <authorList>
            <person name="Yoon J."/>
            <person name="Maneerat S."/>
            <person name="Kawai F."/>
            <person name="Yokota A."/>
        </authorList>
    </citation>
    <scope>NUCLEOTIDE SEQUENCE [LARGE SCALE GENOMIC DNA]</scope>
    <source>
        <strain evidence="10 11">SM1T</strain>
    </source>
</reference>
<feature type="transmembrane region" description="Helical" evidence="9">
    <location>
        <begin position="78"/>
        <end position="98"/>
    </location>
</feature>
<evidence type="ECO:0000313" key="10">
    <source>
        <dbReference type="EMBL" id="MTH29581.1"/>
    </source>
</evidence>
<keyword evidence="5 9" id="KW-0812">Transmembrane</keyword>
<keyword evidence="6" id="KW-0029">Amino-acid transport</keyword>
<evidence type="ECO:0000256" key="4">
    <source>
        <dbReference type="ARBA" id="ARBA00022519"/>
    </source>
</evidence>
<dbReference type="PANTHER" id="PTHR46997:SF2">
    <property type="entry name" value="TYROSINE-SPECIFIC TRANSPORT SYSTEM"/>
    <property type="match status" value="1"/>
</dbReference>
<feature type="transmembrane region" description="Helical" evidence="9">
    <location>
        <begin position="273"/>
        <end position="293"/>
    </location>
</feature>
<feature type="transmembrane region" description="Helical" evidence="9">
    <location>
        <begin position="118"/>
        <end position="137"/>
    </location>
</feature>
<dbReference type="AlphaFoldDB" id="A0A7K1GL55"/>
<protein>
    <submittedName>
        <fullName evidence="10">Tyrosine transporter TyrP</fullName>
    </submittedName>
</protein>
<gene>
    <name evidence="10" type="ORF">GJV77_06545</name>
</gene>
<name>A0A7K1GL55_9FLAO</name>
<dbReference type="InterPro" id="IPR013059">
    <property type="entry name" value="Trp_tyr_transpt"/>
</dbReference>
<feature type="transmembrane region" description="Helical" evidence="9">
    <location>
        <begin position="32"/>
        <end position="57"/>
    </location>
</feature>
<dbReference type="Gene3D" id="1.20.1740.10">
    <property type="entry name" value="Amino acid/polyamine transporter I"/>
    <property type="match status" value="1"/>
</dbReference>
<evidence type="ECO:0000313" key="11">
    <source>
        <dbReference type="Proteomes" id="UP000488936"/>
    </source>
</evidence>
<feature type="transmembrane region" description="Helical" evidence="9">
    <location>
        <begin position="376"/>
        <end position="396"/>
    </location>
</feature>
<dbReference type="Pfam" id="PF03222">
    <property type="entry name" value="Trp_Tyr_perm"/>
    <property type="match status" value="1"/>
</dbReference>
<accession>A0A7K1GL55</accession>
<feature type="transmembrane region" description="Helical" evidence="9">
    <location>
        <begin position="149"/>
        <end position="167"/>
    </location>
</feature>
<evidence type="ECO:0000256" key="6">
    <source>
        <dbReference type="ARBA" id="ARBA00022970"/>
    </source>
</evidence>
<keyword evidence="7 9" id="KW-1133">Transmembrane helix</keyword>
<dbReference type="GO" id="GO:0015173">
    <property type="term" value="F:aromatic amino acid transmembrane transporter activity"/>
    <property type="evidence" value="ECO:0007669"/>
    <property type="project" value="InterPro"/>
</dbReference>
<keyword evidence="4" id="KW-0997">Cell inner membrane</keyword>
<organism evidence="10 11">
    <name type="scientific">Myroides pelagicus</name>
    <dbReference type="NCBI Taxonomy" id="270914"/>
    <lineage>
        <taxon>Bacteria</taxon>
        <taxon>Pseudomonadati</taxon>
        <taxon>Bacteroidota</taxon>
        <taxon>Flavobacteriia</taxon>
        <taxon>Flavobacteriales</taxon>
        <taxon>Flavobacteriaceae</taxon>
        <taxon>Myroides</taxon>
    </lineage>
</organism>
<dbReference type="EMBL" id="WMJY01000011">
    <property type="protein sequence ID" value="MTH29581.1"/>
    <property type="molecule type" value="Genomic_DNA"/>
</dbReference>
<sequence>MQKIIGSILIVAGTTIGAGMLAMPIISANVGFTFMTFILFCIWFAMYYTSILLVDVYKYNSPSDGLNTLTFKYLGNTGAIVTAISMLTLMYALVSAYITGGGDILRTNLEQWLGKDISAELSAVLFALLFGGIIAFGTKIVDLGTKVVFSIKLIFLCIVIGLLLPKIETQYLAYMPNNSIPVLATIPVIFTSFGFYVVIPTLVKYLEGNTKQLKLVFFIGSILPLLLYLIWELTILGNINETVFSRIIEENTKLEGLLKAIQQIENSSIVKTAFNIFASAAILTSFLGVSMALKDYIKDLGKNKPLIHNNTSAILLTFLPPIGFALFYPDGFIIALGYASISLVVLALVMPMLMLTKAQKEAGITPPFTQKITFSYLWILTILIILLQILMAINVIPA</sequence>
<evidence type="ECO:0000256" key="2">
    <source>
        <dbReference type="ARBA" id="ARBA00022448"/>
    </source>
</evidence>
<keyword evidence="2" id="KW-0813">Transport</keyword>